<evidence type="ECO:0000313" key="5">
    <source>
        <dbReference type="EMBL" id="MFD2472059.1"/>
    </source>
</evidence>
<dbReference type="InterPro" id="IPR016160">
    <property type="entry name" value="Ald_DH_CS_CYS"/>
</dbReference>
<evidence type="ECO:0000256" key="1">
    <source>
        <dbReference type="ARBA" id="ARBA00013048"/>
    </source>
</evidence>
<dbReference type="Proteomes" id="UP001597483">
    <property type="component" value="Unassembled WGS sequence"/>
</dbReference>
<dbReference type="InterPro" id="IPR015590">
    <property type="entry name" value="Aldehyde_DH_dom"/>
</dbReference>
<reference evidence="6" key="1">
    <citation type="journal article" date="2019" name="Int. J. Syst. Evol. Microbiol.">
        <title>The Global Catalogue of Microorganisms (GCM) 10K type strain sequencing project: providing services to taxonomists for standard genome sequencing and annotation.</title>
        <authorList>
            <consortium name="The Broad Institute Genomics Platform"/>
            <consortium name="The Broad Institute Genome Sequencing Center for Infectious Disease"/>
            <person name="Wu L."/>
            <person name="Ma J."/>
        </authorList>
    </citation>
    <scope>NUCLEOTIDE SEQUENCE [LARGE SCALE GENOMIC DNA]</scope>
    <source>
        <strain evidence="6">CGMCC 4.7641</strain>
    </source>
</reference>
<dbReference type="PROSITE" id="PS00070">
    <property type="entry name" value="ALDEHYDE_DEHYDR_CYS"/>
    <property type="match status" value="1"/>
</dbReference>
<dbReference type="EC" id="1.2.1.27" evidence="1"/>
<dbReference type="EMBL" id="JBHUKS010000026">
    <property type="protein sequence ID" value="MFD2472059.1"/>
    <property type="molecule type" value="Genomic_DNA"/>
</dbReference>
<accession>A0ABW5HGR8</accession>
<dbReference type="InterPro" id="IPR016162">
    <property type="entry name" value="Ald_DH_N"/>
</dbReference>
<evidence type="ECO:0000313" key="6">
    <source>
        <dbReference type="Proteomes" id="UP001597483"/>
    </source>
</evidence>
<evidence type="ECO:0000259" key="4">
    <source>
        <dbReference type="Pfam" id="PF00171"/>
    </source>
</evidence>
<dbReference type="Gene3D" id="3.40.605.10">
    <property type="entry name" value="Aldehyde Dehydrogenase, Chain A, domain 1"/>
    <property type="match status" value="1"/>
</dbReference>
<organism evidence="5 6">
    <name type="scientific">Amycolatopsis silviterrae</name>
    <dbReference type="NCBI Taxonomy" id="1656914"/>
    <lineage>
        <taxon>Bacteria</taxon>
        <taxon>Bacillati</taxon>
        <taxon>Actinomycetota</taxon>
        <taxon>Actinomycetes</taxon>
        <taxon>Pseudonocardiales</taxon>
        <taxon>Pseudonocardiaceae</taxon>
        <taxon>Amycolatopsis</taxon>
    </lineage>
</organism>
<dbReference type="PANTHER" id="PTHR43866:SF4">
    <property type="entry name" value="MALONATE-SEMIALDEHYDE DEHYDROGENASE"/>
    <property type="match status" value="1"/>
</dbReference>
<dbReference type="InterPro" id="IPR010061">
    <property type="entry name" value="MeMal-semiAld_DH"/>
</dbReference>
<keyword evidence="3" id="KW-0520">NAD</keyword>
<protein>
    <recommendedName>
        <fullName evidence="1">methylmalonate-semialdehyde dehydrogenase (CoA acylating)</fullName>
        <ecNumber evidence="1">1.2.1.27</ecNumber>
    </recommendedName>
</protein>
<proteinExistence type="predicted"/>
<keyword evidence="6" id="KW-1185">Reference proteome</keyword>
<dbReference type="RefSeq" id="WP_378309417.1">
    <property type="nucleotide sequence ID" value="NZ_JBHUKS010000026.1"/>
</dbReference>
<dbReference type="SUPFAM" id="SSF53720">
    <property type="entry name" value="ALDH-like"/>
    <property type="match status" value="1"/>
</dbReference>
<sequence length="487" mass="50674">MGSATAQRPEPRQFVGGQWRTGNGAEAIAVFDPATGARLGEVAAASESDVDDAVQAAADAFGPWSALSLSRRVAYVNRFKALVQRDAEALAETVSLDQGKTLDEARGEVTRLVDAIECAAAAPMIYQSASGNVAAGLDARRVRVPLGVCAAVTPSNFPVMNPGQFAAWALVCGNTLVLKVSEQDPYASTHLIKILEEAELPPGVLNLVHGRADAVKRLIASPEVAAVSCITSTPTARSIYAAAAAEGKRVQANGGAKNPIVVAEDADLERAAAGIVSSVFGMAGQRCLADTRVIAAESVYDSLVEMVVARASELVVGSGLDPRTTMGPVVSAQSKQRLEATVDAAISGGAKAVLDGRGVRPVSGTPDGYFLGPTVLVDVEPGSPVDRDETFGPIVNIHRSASFEDAVELANDTEFGNAATVYTRSGSIAREFEQRSTAGNVGINTFPAPPMNFTMGGAGSSFYGDLHICGDGPLDFYTDHKLVLSRW</sequence>
<name>A0ABW5HGR8_9PSEU</name>
<dbReference type="InterPro" id="IPR016163">
    <property type="entry name" value="Ald_DH_C"/>
</dbReference>
<gene>
    <name evidence="5" type="ORF">ACFSVL_32005</name>
</gene>
<evidence type="ECO:0000256" key="3">
    <source>
        <dbReference type="ARBA" id="ARBA00023027"/>
    </source>
</evidence>
<comment type="caution">
    <text evidence="5">The sequence shown here is derived from an EMBL/GenBank/DDBJ whole genome shotgun (WGS) entry which is preliminary data.</text>
</comment>
<dbReference type="Pfam" id="PF00171">
    <property type="entry name" value="Aldedh"/>
    <property type="match status" value="1"/>
</dbReference>
<evidence type="ECO:0000256" key="2">
    <source>
        <dbReference type="ARBA" id="ARBA00023002"/>
    </source>
</evidence>
<dbReference type="PANTHER" id="PTHR43866">
    <property type="entry name" value="MALONATE-SEMIALDEHYDE DEHYDROGENASE"/>
    <property type="match status" value="1"/>
</dbReference>
<feature type="domain" description="Aldehyde dehydrogenase" evidence="4">
    <location>
        <begin position="19"/>
        <end position="482"/>
    </location>
</feature>
<keyword evidence="2" id="KW-0560">Oxidoreductase</keyword>
<dbReference type="InterPro" id="IPR016161">
    <property type="entry name" value="Ald_DH/histidinol_DH"/>
</dbReference>
<dbReference type="Gene3D" id="3.40.309.10">
    <property type="entry name" value="Aldehyde Dehydrogenase, Chain A, domain 2"/>
    <property type="match status" value="1"/>
</dbReference>